<dbReference type="RefSeq" id="WP_369142981.1">
    <property type="nucleotide sequence ID" value="NZ_CP163444.1"/>
</dbReference>
<name>A0AB39SSV5_9ACTN</name>
<protein>
    <submittedName>
        <fullName evidence="4">Class I SAM-dependent methyltransferase</fullName>
        <ecNumber evidence="4">2.1.1.222</ecNumber>
        <ecNumber evidence="4">2.1.1.64</ecNumber>
    </submittedName>
</protein>
<dbReference type="PANTHER" id="PTHR43464">
    <property type="entry name" value="METHYLTRANSFERASE"/>
    <property type="match status" value="1"/>
</dbReference>
<proteinExistence type="predicted"/>
<organism evidence="4">
    <name type="scientific">Streptomyces sp. R44</name>
    <dbReference type="NCBI Taxonomy" id="3238633"/>
    <lineage>
        <taxon>Bacteria</taxon>
        <taxon>Bacillati</taxon>
        <taxon>Actinomycetota</taxon>
        <taxon>Actinomycetes</taxon>
        <taxon>Kitasatosporales</taxon>
        <taxon>Streptomycetaceae</taxon>
        <taxon>Streptomyces</taxon>
    </lineage>
</organism>
<dbReference type="GO" id="GO:0102208">
    <property type="term" value="F:2-polyprenyl-6-hydroxyphenol methylase activity"/>
    <property type="evidence" value="ECO:0007669"/>
    <property type="project" value="UniProtKB-EC"/>
</dbReference>
<sequence length="216" mass="23612">MVDLGSQIAYWDSVGATKTFTHPVNLSWLAGVSRSARVLDYGCGYGRVMAELSEHGFSDVSGVDLSPALIERGRQSRPDLRFAVLESPPDLTHTSASFDVVLLFAVLTCVPDGNAQRALVDELNRVLVPGGLLYVSDVVLQDDERNHSRYAAYAQQFGTPYGVFATDDGAVCRHHDIAELRALLSGFDLVDESRIEVATMNGHRSQAVQLLARKLY</sequence>
<evidence type="ECO:0000313" key="4">
    <source>
        <dbReference type="EMBL" id="XDQ70240.1"/>
    </source>
</evidence>
<dbReference type="Pfam" id="PF13489">
    <property type="entry name" value="Methyltransf_23"/>
    <property type="match status" value="1"/>
</dbReference>
<dbReference type="PANTHER" id="PTHR43464:SF19">
    <property type="entry name" value="UBIQUINONE BIOSYNTHESIS O-METHYLTRANSFERASE, MITOCHONDRIAL"/>
    <property type="match status" value="1"/>
</dbReference>
<keyword evidence="1 4" id="KW-0489">Methyltransferase</keyword>
<dbReference type="GO" id="GO:0032259">
    <property type="term" value="P:methylation"/>
    <property type="evidence" value="ECO:0007669"/>
    <property type="project" value="UniProtKB-KW"/>
</dbReference>
<dbReference type="AlphaFoldDB" id="A0AB39SSV5"/>
<dbReference type="GO" id="GO:0061542">
    <property type="term" value="F:3-demethylubiquinol 3-O-methyltransferase activity"/>
    <property type="evidence" value="ECO:0007669"/>
    <property type="project" value="UniProtKB-EC"/>
</dbReference>
<dbReference type="EC" id="2.1.1.222" evidence="4"/>
<dbReference type="EC" id="2.1.1.64" evidence="4"/>
<evidence type="ECO:0000256" key="2">
    <source>
        <dbReference type="ARBA" id="ARBA00022679"/>
    </source>
</evidence>
<dbReference type="Gene3D" id="3.40.50.150">
    <property type="entry name" value="Vaccinia Virus protein VP39"/>
    <property type="match status" value="1"/>
</dbReference>
<accession>A0AB39SSV5</accession>
<evidence type="ECO:0000256" key="1">
    <source>
        <dbReference type="ARBA" id="ARBA00022603"/>
    </source>
</evidence>
<evidence type="ECO:0000256" key="3">
    <source>
        <dbReference type="ARBA" id="ARBA00022691"/>
    </source>
</evidence>
<reference evidence="4" key="1">
    <citation type="submission" date="2024-07" db="EMBL/GenBank/DDBJ databases">
        <authorList>
            <person name="Yu S.T."/>
        </authorList>
    </citation>
    <scope>NUCLEOTIDE SEQUENCE</scope>
    <source>
        <strain evidence="4">R44</strain>
    </source>
</reference>
<dbReference type="InterPro" id="IPR029063">
    <property type="entry name" value="SAM-dependent_MTases_sf"/>
</dbReference>
<keyword evidence="2 4" id="KW-0808">Transferase</keyword>
<dbReference type="SUPFAM" id="SSF53335">
    <property type="entry name" value="S-adenosyl-L-methionine-dependent methyltransferases"/>
    <property type="match status" value="1"/>
</dbReference>
<dbReference type="EMBL" id="CP163444">
    <property type="protein sequence ID" value="XDQ70240.1"/>
    <property type="molecule type" value="Genomic_DNA"/>
</dbReference>
<keyword evidence="3" id="KW-0949">S-adenosyl-L-methionine</keyword>
<gene>
    <name evidence="4" type="ORF">AB5J54_06735</name>
</gene>
<dbReference type="CDD" id="cd02440">
    <property type="entry name" value="AdoMet_MTases"/>
    <property type="match status" value="1"/>
</dbReference>